<evidence type="ECO:0000256" key="1">
    <source>
        <dbReference type="ARBA" id="ARBA00022617"/>
    </source>
</evidence>
<name>A0A495WCV5_9RHOO</name>
<sequence length="137" mass="14663">MSIRHLSLIALVAAFSPAFAATPLAAQLTAYASAARSENPAFAGFSAQRGEVLHRTEFGRGKPDSPACASCHGQDPRQPGTARSGKRIDPMALSVTPGRYADPAKVEKWFKRNCDEVLGRACTAQEKGDWLSFVASR</sequence>
<feature type="region of interest" description="Disordered" evidence="5">
    <location>
        <begin position="57"/>
        <end position="90"/>
    </location>
</feature>
<comment type="caution">
    <text evidence="8">The sequence shown here is derived from an EMBL/GenBank/DDBJ whole genome shotgun (WGS) entry which is preliminary data.</text>
</comment>
<dbReference type="SUPFAM" id="SSF46626">
    <property type="entry name" value="Cytochrome c"/>
    <property type="match status" value="1"/>
</dbReference>
<dbReference type="InterPro" id="IPR009056">
    <property type="entry name" value="Cyt_c-like_dom"/>
</dbReference>
<keyword evidence="2 4" id="KW-0479">Metal-binding</keyword>
<dbReference type="OrthoDB" id="5295318at2"/>
<dbReference type="GO" id="GO:0009055">
    <property type="term" value="F:electron transfer activity"/>
    <property type="evidence" value="ECO:0007669"/>
    <property type="project" value="InterPro"/>
</dbReference>
<evidence type="ECO:0000256" key="6">
    <source>
        <dbReference type="SAM" id="SignalP"/>
    </source>
</evidence>
<gene>
    <name evidence="8" type="ORF">DFR40_1419</name>
</gene>
<dbReference type="Gene3D" id="1.10.760.10">
    <property type="entry name" value="Cytochrome c-like domain"/>
    <property type="match status" value="1"/>
</dbReference>
<evidence type="ECO:0000259" key="7">
    <source>
        <dbReference type="PROSITE" id="PS51007"/>
    </source>
</evidence>
<dbReference type="EMBL" id="RBXP01000013">
    <property type="protein sequence ID" value="RKT59531.1"/>
    <property type="molecule type" value="Genomic_DNA"/>
</dbReference>
<dbReference type="Proteomes" id="UP000270626">
    <property type="component" value="Unassembled WGS sequence"/>
</dbReference>
<dbReference type="RefSeq" id="WP_121457765.1">
    <property type="nucleotide sequence ID" value="NZ_JAANMQ010000002.1"/>
</dbReference>
<dbReference type="Pfam" id="PF09086">
    <property type="entry name" value="DUF1924"/>
    <property type="match status" value="1"/>
</dbReference>
<keyword evidence="3 4" id="KW-0408">Iron</keyword>
<feature type="signal peptide" evidence="6">
    <location>
        <begin position="1"/>
        <end position="20"/>
    </location>
</feature>
<keyword evidence="1 4" id="KW-0349">Heme</keyword>
<dbReference type="GO" id="GO:0046872">
    <property type="term" value="F:metal ion binding"/>
    <property type="evidence" value="ECO:0007669"/>
    <property type="project" value="UniProtKB-KW"/>
</dbReference>
<evidence type="ECO:0000256" key="5">
    <source>
        <dbReference type="SAM" id="MobiDB-lite"/>
    </source>
</evidence>
<evidence type="ECO:0000256" key="3">
    <source>
        <dbReference type="ARBA" id="ARBA00023004"/>
    </source>
</evidence>
<protein>
    <submittedName>
        <fullName evidence="8">Uncharacterized protein DUF1924</fullName>
    </submittedName>
</protein>
<evidence type="ECO:0000256" key="4">
    <source>
        <dbReference type="PROSITE-ProRule" id="PRU00433"/>
    </source>
</evidence>
<evidence type="ECO:0000313" key="8">
    <source>
        <dbReference type="EMBL" id="RKT59531.1"/>
    </source>
</evidence>
<organism evidence="8 9">
    <name type="scientific">Azonexus fungiphilus</name>
    <dbReference type="NCBI Taxonomy" id="146940"/>
    <lineage>
        <taxon>Bacteria</taxon>
        <taxon>Pseudomonadati</taxon>
        <taxon>Pseudomonadota</taxon>
        <taxon>Betaproteobacteria</taxon>
        <taxon>Rhodocyclales</taxon>
        <taxon>Azonexaceae</taxon>
        <taxon>Azonexus</taxon>
    </lineage>
</organism>
<keyword evidence="6" id="KW-0732">Signal</keyword>
<feature type="domain" description="Cytochrome c" evidence="7">
    <location>
        <begin position="45"/>
        <end position="137"/>
    </location>
</feature>
<dbReference type="InterPro" id="IPR036909">
    <property type="entry name" value="Cyt_c-like_dom_sf"/>
</dbReference>
<accession>A0A495WCV5</accession>
<keyword evidence="9" id="KW-1185">Reference proteome</keyword>
<proteinExistence type="predicted"/>
<reference evidence="8 9" key="1">
    <citation type="submission" date="2018-10" db="EMBL/GenBank/DDBJ databases">
        <title>Genomic Encyclopedia of Type Strains, Phase IV (KMG-IV): sequencing the most valuable type-strain genomes for metagenomic binning, comparative biology and taxonomic classification.</title>
        <authorList>
            <person name="Goeker M."/>
        </authorList>
    </citation>
    <scope>NUCLEOTIDE SEQUENCE [LARGE SCALE GENOMIC DNA]</scope>
    <source>
        <strain evidence="8 9">DSM 23841</strain>
    </source>
</reference>
<evidence type="ECO:0000256" key="2">
    <source>
        <dbReference type="ARBA" id="ARBA00022723"/>
    </source>
</evidence>
<dbReference type="GO" id="GO:0020037">
    <property type="term" value="F:heme binding"/>
    <property type="evidence" value="ECO:0007669"/>
    <property type="project" value="InterPro"/>
</dbReference>
<dbReference type="PROSITE" id="PS51007">
    <property type="entry name" value="CYTC"/>
    <property type="match status" value="1"/>
</dbReference>
<evidence type="ECO:0000313" key="9">
    <source>
        <dbReference type="Proteomes" id="UP000270626"/>
    </source>
</evidence>
<dbReference type="AlphaFoldDB" id="A0A495WCV5"/>
<feature type="chain" id="PRO_5019838558" evidence="6">
    <location>
        <begin position="21"/>
        <end position="137"/>
    </location>
</feature>
<dbReference type="InterPro" id="IPR015170">
    <property type="entry name" value="DUF1924_SHP"/>
</dbReference>